<name>A0AAV2SGT5_MEGNR</name>
<gene>
    <name evidence="1" type="ORF">MNOR_LOCUS35470</name>
</gene>
<organism evidence="1 2">
    <name type="scientific">Meganyctiphanes norvegica</name>
    <name type="common">Northern krill</name>
    <name type="synonym">Thysanopoda norvegica</name>
    <dbReference type="NCBI Taxonomy" id="48144"/>
    <lineage>
        <taxon>Eukaryota</taxon>
        <taxon>Metazoa</taxon>
        <taxon>Ecdysozoa</taxon>
        <taxon>Arthropoda</taxon>
        <taxon>Crustacea</taxon>
        <taxon>Multicrustacea</taxon>
        <taxon>Malacostraca</taxon>
        <taxon>Eumalacostraca</taxon>
        <taxon>Eucarida</taxon>
        <taxon>Euphausiacea</taxon>
        <taxon>Euphausiidae</taxon>
        <taxon>Meganyctiphanes</taxon>
    </lineage>
</organism>
<feature type="non-terminal residue" evidence="1">
    <location>
        <position position="1"/>
    </location>
</feature>
<proteinExistence type="predicted"/>
<dbReference type="AlphaFoldDB" id="A0AAV2SGT5"/>
<comment type="caution">
    <text evidence="1">The sequence shown here is derived from an EMBL/GenBank/DDBJ whole genome shotgun (WGS) entry which is preliminary data.</text>
</comment>
<dbReference type="Proteomes" id="UP001497623">
    <property type="component" value="Unassembled WGS sequence"/>
</dbReference>
<sequence length="101" mass="11784">KQLLICKLLKKISAIPKKIISTNEILDVYAQSAIKKCNSYLGSDADNWVTKREEEYLEWMDTSDNWPPPATLRPLLRPKYQDVLMSAAKTWWYLSCLRTPH</sequence>
<accession>A0AAV2SGT5</accession>
<feature type="non-terminal residue" evidence="1">
    <location>
        <position position="101"/>
    </location>
</feature>
<keyword evidence="2" id="KW-1185">Reference proteome</keyword>
<evidence type="ECO:0000313" key="2">
    <source>
        <dbReference type="Proteomes" id="UP001497623"/>
    </source>
</evidence>
<evidence type="ECO:0000313" key="1">
    <source>
        <dbReference type="EMBL" id="CAL4181874.1"/>
    </source>
</evidence>
<dbReference type="EMBL" id="CAXKWB010059359">
    <property type="protein sequence ID" value="CAL4181874.1"/>
    <property type="molecule type" value="Genomic_DNA"/>
</dbReference>
<reference evidence="1 2" key="1">
    <citation type="submission" date="2024-05" db="EMBL/GenBank/DDBJ databases">
        <authorList>
            <person name="Wallberg A."/>
        </authorList>
    </citation>
    <scope>NUCLEOTIDE SEQUENCE [LARGE SCALE GENOMIC DNA]</scope>
</reference>
<protein>
    <submittedName>
        <fullName evidence="1">Uncharacterized protein</fullName>
    </submittedName>
</protein>